<comment type="caution">
    <text evidence="2">The sequence shown here is derived from an EMBL/GenBank/DDBJ whole genome shotgun (WGS) entry which is preliminary data.</text>
</comment>
<dbReference type="InterPro" id="IPR008037">
    <property type="entry name" value="Pacifastin_dom"/>
</dbReference>
<dbReference type="EMBL" id="JAIWYP010000005">
    <property type="protein sequence ID" value="KAH3825479.1"/>
    <property type="molecule type" value="Genomic_DNA"/>
</dbReference>
<protein>
    <recommendedName>
        <fullName evidence="1">Pacifastin domain-containing protein</fullName>
    </recommendedName>
</protein>
<dbReference type="Proteomes" id="UP000828390">
    <property type="component" value="Unassembled WGS sequence"/>
</dbReference>
<reference evidence="2" key="1">
    <citation type="journal article" date="2019" name="bioRxiv">
        <title>The Genome of the Zebra Mussel, Dreissena polymorpha: A Resource for Invasive Species Research.</title>
        <authorList>
            <person name="McCartney M.A."/>
            <person name="Auch B."/>
            <person name="Kono T."/>
            <person name="Mallez S."/>
            <person name="Zhang Y."/>
            <person name="Obille A."/>
            <person name="Becker A."/>
            <person name="Abrahante J.E."/>
            <person name="Garbe J."/>
            <person name="Badalamenti J.P."/>
            <person name="Herman A."/>
            <person name="Mangelson H."/>
            <person name="Liachko I."/>
            <person name="Sullivan S."/>
            <person name="Sone E.D."/>
            <person name="Koren S."/>
            <person name="Silverstein K.A.T."/>
            <person name="Beckman K.B."/>
            <person name="Gohl D.M."/>
        </authorList>
    </citation>
    <scope>NUCLEOTIDE SEQUENCE</scope>
    <source>
        <strain evidence="2">Duluth1</strain>
        <tissue evidence="2">Whole animal</tissue>
    </source>
</reference>
<evidence type="ECO:0000313" key="2">
    <source>
        <dbReference type="EMBL" id="KAH3825479.1"/>
    </source>
</evidence>
<proteinExistence type="predicted"/>
<dbReference type="GO" id="GO:0030414">
    <property type="term" value="F:peptidase inhibitor activity"/>
    <property type="evidence" value="ECO:0007669"/>
    <property type="project" value="InterPro"/>
</dbReference>
<evidence type="ECO:0000259" key="1">
    <source>
        <dbReference type="Pfam" id="PF05375"/>
    </source>
</evidence>
<dbReference type="Gene3D" id="2.10.70.10">
    <property type="entry name" value="Complement Module, domain 1"/>
    <property type="match status" value="1"/>
</dbReference>
<organism evidence="2 3">
    <name type="scientific">Dreissena polymorpha</name>
    <name type="common">Zebra mussel</name>
    <name type="synonym">Mytilus polymorpha</name>
    <dbReference type="NCBI Taxonomy" id="45954"/>
    <lineage>
        <taxon>Eukaryota</taxon>
        <taxon>Metazoa</taxon>
        <taxon>Spiralia</taxon>
        <taxon>Lophotrochozoa</taxon>
        <taxon>Mollusca</taxon>
        <taxon>Bivalvia</taxon>
        <taxon>Autobranchia</taxon>
        <taxon>Heteroconchia</taxon>
        <taxon>Euheterodonta</taxon>
        <taxon>Imparidentia</taxon>
        <taxon>Neoheterodontei</taxon>
        <taxon>Myida</taxon>
        <taxon>Dreissenoidea</taxon>
        <taxon>Dreissenidae</taxon>
        <taxon>Dreissena</taxon>
    </lineage>
</organism>
<evidence type="ECO:0000313" key="3">
    <source>
        <dbReference type="Proteomes" id="UP000828390"/>
    </source>
</evidence>
<keyword evidence="3" id="KW-1185">Reference proteome</keyword>
<accession>A0A9D4H1V8</accession>
<sequence length="134" mass="15075">MLCVPPPPEGVCEYNGNQYNAGDSFMNADGCNTCVCGENGIAACTMKLFWIACAFVYKKSAGTDEVIAEAMVINSQSVTDALRQRRYLREDIKYPNGIISRGFHNVISSPFGKSGREAVYWREWQRIRTRRVVH</sequence>
<dbReference type="AlphaFoldDB" id="A0A9D4H1V8"/>
<name>A0A9D4H1V8_DREPO</name>
<dbReference type="SUPFAM" id="SSF57603">
    <property type="entry name" value="FnI-like domain"/>
    <property type="match status" value="1"/>
</dbReference>
<dbReference type="Pfam" id="PF05375">
    <property type="entry name" value="Pacifastin_I"/>
    <property type="match status" value="1"/>
</dbReference>
<reference evidence="2" key="2">
    <citation type="submission" date="2020-11" db="EMBL/GenBank/DDBJ databases">
        <authorList>
            <person name="McCartney M.A."/>
            <person name="Auch B."/>
            <person name="Kono T."/>
            <person name="Mallez S."/>
            <person name="Becker A."/>
            <person name="Gohl D.M."/>
            <person name="Silverstein K.A.T."/>
            <person name="Koren S."/>
            <person name="Bechman K.B."/>
            <person name="Herman A."/>
            <person name="Abrahante J.E."/>
            <person name="Garbe J."/>
        </authorList>
    </citation>
    <scope>NUCLEOTIDE SEQUENCE</scope>
    <source>
        <strain evidence="2">Duluth1</strain>
        <tissue evidence="2">Whole animal</tissue>
    </source>
</reference>
<feature type="domain" description="Pacifastin" evidence="1">
    <location>
        <begin position="22"/>
        <end position="47"/>
    </location>
</feature>
<gene>
    <name evidence="2" type="ORF">DPMN_127356</name>
</gene>